<gene>
    <name evidence="2" type="ORF">O181_094262</name>
</gene>
<accession>A0A9Q3J2L6</accession>
<proteinExistence type="predicted"/>
<name>A0A9Q3J2L6_9BASI</name>
<comment type="caution">
    <text evidence="2">The sequence shown here is derived from an EMBL/GenBank/DDBJ whole genome shotgun (WGS) entry which is preliminary data.</text>
</comment>
<organism evidence="2 3">
    <name type="scientific">Austropuccinia psidii MF-1</name>
    <dbReference type="NCBI Taxonomy" id="1389203"/>
    <lineage>
        <taxon>Eukaryota</taxon>
        <taxon>Fungi</taxon>
        <taxon>Dikarya</taxon>
        <taxon>Basidiomycota</taxon>
        <taxon>Pucciniomycotina</taxon>
        <taxon>Pucciniomycetes</taxon>
        <taxon>Pucciniales</taxon>
        <taxon>Sphaerophragmiaceae</taxon>
        <taxon>Austropuccinia</taxon>
    </lineage>
</organism>
<dbReference type="Proteomes" id="UP000765509">
    <property type="component" value="Unassembled WGS sequence"/>
</dbReference>
<reference evidence="2" key="1">
    <citation type="submission" date="2021-03" db="EMBL/GenBank/DDBJ databases">
        <title>Draft genome sequence of rust myrtle Austropuccinia psidii MF-1, a brazilian biotype.</title>
        <authorList>
            <person name="Quecine M.C."/>
            <person name="Pachon D.M.R."/>
            <person name="Bonatelli M.L."/>
            <person name="Correr F.H."/>
            <person name="Franceschini L.M."/>
            <person name="Leite T.F."/>
            <person name="Margarido G.R.A."/>
            <person name="Almeida C.A."/>
            <person name="Ferrarezi J.A."/>
            <person name="Labate C.A."/>
        </authorList>
    </citation>
    <scope>NUCLEOTIDE SEQUENCE</scope>
    <source>
        <strain evidence="2">MF-1</strain>
    </source>
</reference>
<feature type="compositionally biased region" description="Basic and acidic residues" evidence="1">
    <location>
        <begin position="1"/>
        <end position="12"/>
    </location>
</feature>
<keyword evidence="3" id="KW-1185">Reference proteome</keyword>
<sequence length="101" mass="11297">MITFDPYDKDYHSPSNSFSNGFSSSNTCAALVGDSRKPSTPASVHIPSPNAHQSLLSSRDEFFKEMKDGLEDSYISSVYLFLGNVDHPPSSYHESLEEFWN</sequence>
<dbReference type="AlphaFoldDB" id="A0A9Q3J2L6"/>
<protein>
    <submittedName>
        <fullName evidence="2">Uncharacterized protein</fullName>
    </submittedName>
</protein>
<feature type="region of interest" description="Disordered" evidence="1">
    <location>
        <begin position="1"/>
        <end position="21"/>
    </location>
</feature>
<dbReference type="EMBL" id="AVOT02061266">
    <property type="protein sequence ID" value="MBW0554547.1"/>
    <property type="molecule type" value="Genomic_DNA"/>
</dbReference>
<feature type="region of interest" description="Disordered" evidence="1">
    <location>
        <begin position="33"/>
        <end position="52"/>
    </location>
</feature>
<evidence type="ECO:0000256" key="1">
    <source>
        <dbReference type="SAM" id="MobiDB-lite"/>
    </source>
</evidence>
<evidence type="ECO:0000313" key="3">
    <source>
        <dbReference type="Proteomes" id="UP000765509"/>
    </source>
</evidence>
<evidence type="ECO:0000313" key="2">
    <source>
        <dbReference type="EMBL" id="MBW0554547.1"/>
    </source>
</evidence>